<evidence type="ECO:0000256" key="4">
    <source>
        <dbReference type="ARBA" id="ARBA00023186"/>
    </source>
</evidence>
<dbReference type="SMART" id="SM00393">
    <property type="entry name" value="R3H"/>
    <property type="match status" value="1"/>
</dbReference>
<feature type="compositionally biased region" description="Polar residues" evidence="7">
    <location>
        <begin position="87"/>
        <end position="108"/>
    </location>
</feature>
<dbReference type="NCBIfam" id="NF041568">
    <property type="entry name" value="Jag_EloR"/>
    <property type="match status" value="1"/>
</dbReference>
<evidence type="ECO:0000256" key="6">
    <source>
        <dbReference type="HAMAP-Rule" id="MF_00867"/>
    </source>
</evidence>
<dbReference type="SMART" id="SM01245">
    <property type="entry name" value="Jag_N"/>
    <property type="match status" value="1"/>
</dbReference>
<dbReference type="AlphaFoldDB" id="A0A1Z5IJ92"/>
<comment type="subunit">
    <text evidence="6">Forms a complex with KhpA.</text>
</comment>
<dbReference type="STRING" id="1302250.GCA_001313225_02484"/>
<evidence type="ECO:0000313" key="10">
    <source>
        <dbReference type="EMBL" id="GAX01632.1"/>
    </source>
</evidence>
<organism evidence="10 11">
    <name type="scientific">Secundilactobacillus silagei JCM 19001</name>
    <dbReference type="NCBI Taxonomy" id="1302250"/>
    <lineage>
        <taxon>Bacteria</taxon>
        <taxon>Bacillati</taxon>
        <taxon>Bacillota</taxon>
        <taxon>Bacilli</taxon>
        <taxon>Lactobacillales</taxon>
        <taxon>Lactobacillaceae</taxon>
        <taxon>Secundilactobacillus</taxon>
    </lineage>
</organism>
<dbReference type="Pfam" id="PF14804">
    <property type="entry name" value="Jag_N"/>
    <property type="match status" value="1"/>
</dbReference>
<dbReference type="GO" id="GO:0071555">
    <property type="term" value="P:cell wall organization"/>
    <property type="evidence" value="ECO:0007669"/>
    <property type="project" value="UniProtKB-KW"/>
</dbReference>
<evidence type="ECO:0000256" key="2">
    <source>
        <dbReference type="ARBA" id="ARBA00022884"/>
    </source>
</evidence>
<dbReference type="HAMAP" id="MF_00867">
    <property type="entry name" value="KhpB"/>
    <property type="match status" value="1"/>
</dbReference>
<evidence type="ECO:0000256" key="7">
    <source>
        <dbReference type="SAM" id="MobiDB-lite"/>
    </source>
</evidence>
<dbReference type="Pfam" id="PF13083">
    <property type="entry name" value="KH_KhpA-B"/>
    <property type="match status" value="1"/>
</dbReference>
<gene>
    <name evidence="6" type="primary">khpB</name>
    <name evidence="6" type="synonym">eloR</name>
    <name evidence="10" type="ORF">IWT126_01675</name>
</gene>
<dbReference type="InterPro" id="IPR038008">
    <property type="entry name" value="Jag_KH"/>
</dbReference>
<comment type="caution">
    <text evidence="10">The sequence shown here is derived from an EMBL/GenBank/DDBJ whole genome shotgun (WGS) entry which is preliminary data.</text>
</comment>
<evidence type="ECO:0000256" key="1">
    <source>
        <dbReference type="ARBA" id="ARBA00022490"/>
    </source>
</evidence>
<dbReference type="GO" id="GO:0003723">
    <property type="term" value="F:RNA binding"/>
    <property type="evidence" value="ECO:0007669"/>
    <property type="project" value="UniProtKB-UniRule"/>
</dbReference>
<evidence type="ECO:0000259" key="9">
    <source>
        <dbReference type="PROSITE" id="PS51061"/>
    </source>
</evidence>
<dbReference type="GO" id="GO:0009252">
    <property type="term" value="P:peptidoglycan biosynthetic process"/>
    <property type="evidence" value="ECO:0007669"/>
    <property type="project" value="UniProtKB-UniRule"/>
</dbReference>
<dbReference type="SUPFAM" id="SSF82708">
    <property type="entry name" value="R3H domain"/>
    <property type="match status" value="1"/>
</dbReference>
<dbReference type="CDD" id="cd02414">
    <property type="entry name" value="KH-II_Jag"/>
    <property type="match status" value="1"/>
</dbReference>
<feature type="domain" description="KH type-2" evidence="8">
    <location>
        <begin position="120"/>
        <end position="195"/>
    </location>
</feature>
<proteinExistence type="inferred from homology"/>
<comment type="caution">
    <text evidence="6">Lacks conserved residue(s) required for the propagation of feature annotation.</text>
</comment>
<protein>
    <recommendedName>
        <fullName evidence="6">RNA-binding protein KhpB</fullName>
    </recommendedName>
    <alternativeName>
        <fullName evidence="6">RNA-binding protein EloR</fullName>
    </alternativeName>
</protein>
<dbReference type="OrthoDB" id="9794483at2"/>
<keyword evidence="11" id="KW-1185">Reference proteome</keyword>
<comment type="subcellular location">
    <subcellularLocation>
        <location evidence="6">Cytoplasm</location>
    </subcellularLocation>
</comment>
<comment type="similarity">
    <text evidence="6">Belongs to the KhpB RNA-binding protein family.</text>
</comment>
<evidence type="ECO:0000256" key="5">
    <source>
        <dbReference type="ARBA" id="ARBA00023316"/>
    </source>
</evidence>
<dbReference type="Gene3D" id="3.30.300.20">
    <property type="match status" value="1"/>
</dbReference>
<dbReference type="GO" id="GO:0005737">
    <property type="term" value="C:cytoplasm"/>
    <property type="evidence" value="ECO:0007669"/>
    <property type="project" value="UniProtKB-SubCell"/>
</dbReference>
<dbReference type="InterPro" id="IPR032782">
    <property type="entry name" value="KhpB_N"/>
</dbReference>
<dbReference type="PANTHER" id="PTHR35800:SF1">
    <property type="entry name" value="RNA-BINDING PROTEIN KHPB"/>
    <property type="match status" value="1"/>
</dbReference>
<dbReference type="PANTHER" id="PTHR35800">
    <property type="entry name" value="PROTEIN JAG"/>
    <property type="match status" value="1"/>
</dbReference>
<dbReference type="Proteomes" id="UP000198402">
    <property type="component" value="Unassembled WGS sequence"/>
</dbReference>
<dbReference type="Pfam" id="PF01424">
    <property type="entry name" value="R3H"/>
    <property type="match status" value="1"/>
</dbReference>
<dbReference type="Gene3D" id="3.30.1370.50">
    <property type="entry name" value="R3H-like domain"/>
    <property type="match status" value="1"/>
</dbReference>
<feature type="region of interest" description="Disordered" evidence="7">
    <location>
        <begin position="57"/>
        <end position="108"/>
    </location>
</feature>
<dbReference type="InterPro" id="IPR001374">
    <property type="entry name" value="R3H_dom"/>
</dbReference>
<keyword evidence="5 6" id="KW-0961">Cell wall biogenesis/degradation</keyword>
<dbReference type="GO" id="GO:0008360">
    <property type="term" value="P:regulation of cell shape"/>
    <property type="evidence" value="ECO:0007669"/>
    <property type="project" value="UniProtKB-KW"/>
</dbReference>
<dbReference type="EMBL" id="BCMG01000008">
    <property type="protein sequence ID" value="GAX01632.1"/>
    <property type="molecule type" value="Genomic_DNA"/>
</dbReference>
<sequence length="261" mass="28921">MTLYTSETVDGAVKQALQQLQLDRSQVEVAVLTKPRKGFFGIGARKARVDIKPAVTVNSKQPKKTEKPVTKTTDESATEPKPASVAKSVTTPADQTVATQTTEGPTVNRQAEYQQVAAELNRYLGTIISQLGIDATSTVEVKHRHINMNFKTEQEGLLIGKHGRTINALQSLAQVFLNHKRFSKLEVTLDVANYRERRVETLTRLAENMAREVVATGKPVYLDPMPSFERKQIHSVLADNEHVMTYSAGTEPKRAVVITLK</sequence>
<keyword evidence="3 6" id="KW-0133">Cell shape</keyword>
<dbReference type="InterPro" id="IPR015946">
    <property type="entry name" value="KH_dom-like_a/b"/>
</dbReference>
<keyword evidence="1 6" id="KW-0963">Cytoplasm</keyword>
<keyword evidence="2 6" id="KW-0694">RNA-binding</keyword>
<accession>A0A1Z5IJ92</accession>
<name>A0A1Z5IJ92_9LACO</name>
<evidence type="ECO:0000256" key="3">
    <source>
        <dbReference type="ARBA" id="ARBA00022960"/>
    </source>
</evidence>
<keyword evidence="4 6" id="KW-0143">Chaperone</keyword>
<feature type="compositionally biased region" description="Basic and acidic residues" evidence="7">
    <location>
        <begin position="63"/>
        <end position="74"/>
    </location>
</feature>
<dbReference type="InterPro" id="IPR038247">
    <property type="entry name" value="Jag_N_dom_sf"/>
</dbReference>
<comment type="function">
    <text evidence="6">A probable RNA chaperone. Forms a complex with KhpA which binds to cellular RNA and controls its expression. Plays a role in peptidoglycan (PG) homeostasis and cell length regulation.</text>
</comment>
<dbReference type="InterPro" id="IPR036867">
    <property type="entry name" value="R3H_dom_sf"/>
</dbReference>
<dbReference type="InterPro" id="IPR004044">
    <property type="entry name" value="KH_dom_type_2"/>
</dbReference>
<evidence type="ECO:0000313" key="11">
    <source>
        <dbReference type="Proteomes" id="UP000198402"/>
    </source>
</evidence>
<dbReference type="Gene3D" id="3.30.30.80">
    <property type="entry name" value="probable RNA-binding protein from clostridium symbiosum atcc 14940"/>
    <property type="match status" value="1"/>
</dbReference>
<dbReference type="CDD" id="cd02644">
    <property type="entry name" value="R3H_jag"/>
    <property type="match status" value="1"/>
</dbReference>
<comment type="domain">
    <text evidence="6">Has an N-terminal Jag-N domain and 2 RNA-binding domains (KH and R3H).</text>
</comment>
<dbReference type="PROSITE" id="PS51061">
    <property type="entry name" value="R3H"/>
    <property type="match status" value="1"/>
</dbReference>
<feature type="domain" description="R3H" evidence="9">
    <location>
        <begin position="196"/>
        <end position="261"/>
    </location>
</feature>
<dbReference type="RefSeq" id="WP_089136888.1">
    <property type="nucleotide sequence ID" value="NZ_BCMG01000008.1"/>
</dbReference>
<dbReference type="PROSITE" id="PS50823">
    <property type="entry name" value="KH_TYPE_2"/>
    <property type="match status" value="1"/>
</dbReference>
<reference evidence="10 11" key="1">
    <citation type="submission" date="2015-11" db="EMBL/GenBank/DDBJ databases">
        <title>Draft genome sequences of new species of the genus Lactobacillus isolated from orchardgrass silage.</title>
        <authorList>
            <person name="Tohno M."/>
            <person name="Tanizawa Y."/>
            <person name="Arita M."/>
        </authorList>
    </citation>
    <scope>NUCLEOTIDE SEQUENCE [LARGE SCALE GENOMIC DNA]</scope>
    <source>
        <strain evidence="10 11">IWT126</strain>
    </source>
</reference>
<evidence type="ECO:0000259" key="8">
    <source>
        <dbReference type="PROSITE" id="PS50823"/>
    </source>
</evidence>
<dbReference type="InterPro" id="IPR034079">
    <property type="entry name" value="R3H_KhpB"/>
</dbReference>
<dbReference type="InterPro" id="IPR039247">
    <property type="entry name" value="KhpB"/>
</dbReference>